<evidence type="ECO:0000256" key="1">
    <source>
        <dbReference type="ARBA" id="ARBA00001946"/>
    </source>
</evidence>
<keyword evidence="7 9" id="KW-0460">Magnesium</keyword>
<dbReference type="Pfam" id="PF09827">
    <property type="entry name" value="CRISPR_Cas2"/>
    <property type="match status" value="1"/>
</dbReference>
<reference evidence="11" key="1">
    <citation type="submission" date="2017-06" db="EMBL/GenBank/DDBJ databases">
        <authorList>
            <person name="Varghese N."/>
            <person name="Submissions S."/>
        </authorList>
    </citation>
    <scope>NUCLEOTIDE SEQUENCE [LARGE SCALE GENOMIC DNA]</scope>
    <source>
        <strain evidence="11">JAD2</strain>
    </source>
</reference>
<comment type="similarity">
    <text evidence="2 9">Belongs to the CRISPR-associated endoribonuclease Cas2 protein family.</text>
</comment>
<comment type="subunit">
    <text evidence="9">Homodimer, forms a heterotetramer with a Cas1 homodimer.</text>
</comment>
<dbReference type="EC" id="3.1.-.-" evidence="9"/>
<organism evidence="10 11">
    <name type="scientific">Thermoflexus hugenholtzii JAD2</name>
    <dbReference type="NCBI Taxonomy" id="877466"/>
    <lineage>
        <taxon>Bacteria</taxon>
        <taxon>Bacillati</taxon>
        <taxon>Chloroflexota</taxon>
        <taxon>Thermoflexia</taxon>
        <taxon>Thermoflexales</taxon>
        <taxon>Thermoflexaceae</taxon>
        <taxon>Thermoflexus</taxon>
    </lineage>
</organism>
<dbReference type="GO" id="GO:0016787">
    <property type="term" value="F:hydrolase activity"/>
    <property type="evidence" value="ECO:0007669"/>
    <property type="project" value="UniProtKB-KW"/>
</dbReference>
<dbReference type="OrthoDB" id="279819at2"/>
<evidence type="ECO:0000256" key="3">
    <source>
        <dbReference type="ARBA" id="ARBA00022722"/>
    </source>
</evidence>
<keyword evidence="5 9" id="KW-0255">Endonuclease</keyword>
<dbReference type="CDD" id="cd09725">
    <property type="entry name" value="Cas2_I_II_III"/>
    <property type="match status" value="1"/>
</dbReference>
<evidence type="ECO:0000313" key="10">
    <source>
        <dbReference type="EMBL" id="SNB73812.1"/>
    </source>
</evidence>
<comment type="function">
    <text evidence="9">CRISPR (clustered regularly interspaced short palindromic repeat), is an adaptive immune system that provides protection against mobile genetic elements (viruses, transposable elements and conjugative plasmids). CRISPR clusters contain sequences complementary to antecedent mobile elements and target invading nucleic acids. CRISPR clusters are transcribed and processed into CRISPR RNA (crRNA). Functions as a ssRNA-specific endoribonuclease. Involved in the integration of spacer DNA into the CRISPR cassette.</text>
</comment>
<dbReference type="InterPro" id="IPR021127">
    <property type="entry name" value="CRISPR_associated_Cas2"/>
</dbReference>
<dbReference type="SUPFAM" id="SSF143430">
    <property type="entry name" value="TTP0101/SSO1404-like"/>
    <property type="match status" value="1"/>
</dbReference>
<sequence>MYVIIVYDVEVERVARVCQYLRRHLHWVQNSAFEGEITPARLERVKAELRDLIDEKKDAVYFYILQDRHALRREVLGREKGSTSTIV</sequence>
<dbReference type="GO" id="GO:0051607">
    <property type="term" value="P:defense response to virus"/>
    <property type="evidence" value="ECO:0007669"/>
    <property type="project" value="UniProtKB-UniRule"/>
</dbReference>
<keyword evidence="8 9" id="KW-0051">Antiviral defense</keyword>
<evidence type="ECO:0000256" key="4">
    <source>
        <dbReference type="ARBA" id="ARBA00022723"/>
    </source>
</evidence>
<dbReference type="GO" id="GO:0004521">
    <property type="term" value="F:RNA endonuclease activity"/>
    <property type="evidence" value="ECO:0007669"/>
    <property type="project" value="InterPro"/>
</dbReference>
<dbReference type="EMBL" id="FYEK01000071">
    <property type="protein sequence ID" value="SNB73812.1"/>
    <property type="molecule type" value="Genomic_DNA"/>
</dbReference>
<evidence type="ECO:0000256" key="2">
    <source>
        <dbReference type="ARBA" id="ARBA00009959"/>
    </source>
</evidence>
<dbReference type="PANTHER" id="PTHR34405">
    <property type="entry name" value="CRISPR-ASSOCIATED ENDORIBONUCLEASE CAS2"/>
    <property type="match status" value="1"/>
</dbReference>
<evidence type="ECO:0000256" key="8">
    <source>
        <dbReference type="ARBA" id="ARBA00023118"/>
    </source>
</evidence>
<accession>A0A212RN18</accession>
<dbReference type="Proteomes" id="UP000197025">
    <property type="component" value="Unassembled WGS sequence"/>
</dbReference>
<dbReference type="InParanoid" id="A0A212RN18"/>
<dbReference type="HAMAP" id="MF_01471">
    <property type="entry name" value="Cas2"/>
    <property type="match status" value="1"/>
</dbReference>
<comment type="cofactor">
    <cofactor evidence="1 9">
        <name>Mg(2+)</name>
        <dbReference type="ChEBI" id="CHEBI:18420"/>
    </cofactor>
</comment>
<keyword evidence="6 9" id="KW-0378">Hydrolase</keyword>
<evidence type="ECO:0000256" key="7">
    <source>
        <dbReference type="ARBA" id="ARBA00022842"/>
    </source>
</evidence>
<dbReference type="AlphaFoldDB" id="A0A212RN18"/>
<protein>
    <recommendedName>
        <fullName evidence="9">CRISPR-associated endoribonuclease Cas2</fullName>
        <ecNumber evidence="9">3.1.-.-</ecNumber>
    </recommendedName>
</protein>
<evidence type="ECO:0000313" key="11">
    <source>
        <dbReference type="Proteomes" id="UP000197025"/>
    </source>
</evidence>
<dbReference type="NCBIfam" id="TIGR01573">
    <property type="entry name" value="cas2"/>
    <property type="match status" value="1"/>
</dbReference>
<evidence type="ECO:0000256" key="5">
    <source>
        <dbReference type="ARBA" id="ARBA00022759"/>
    </source>
</evidence>
<dbReference type="Gene3D" id="3.30.70.240">
    <property type="match status" value="1"/>
</dbReference>
<dbReference type="GO" id="GO:0043571">
    <property type="term" value="P:maintenance of CRISPR repeat elements"/>
    <property type="evidence" value="ECO:0007669"/>
    <property type="project" value="UniProtKB-UniRule"/>
</dbReference>
<dbReference type="RefSeq" id="WP_088572228.1">
    <property type="nucleotide sequence ID" value="NZ_FYEK01000071.1"/>
</dbReference>
<keyword evidence="3 9" id="KW-0540">Nuclease</keyword>
<dbReference type="GO" id="GO:0046872">
    <property type="term" value="F:metal ion binding"/>
    <property type="evidence" value="ECO:0007669"/>
    <property type="project" value="UniProtKB-UniRule"/>
</dbReference>
<evidence type="ECO:0000256" key="9">
    <source>
        <dbReference type="HAMAP-Rule" id="MF_01471"/>
    </source>
</evidence>
<keyword evidence="4 9" id="KW-0479">Metal-binding</keyword>
<feature type="binding site" evidence="9">
    <location>
        <position position="8"/>
    </location>
    <ligand>
        <name>Mg(2+)</name>
        <dbReference type="ChEBI" id="CHEBI:18420"/>
        <note>catalytic</note>
    </ligand>
</feature>
<gene>
    <name evidence="9" type="primary">cas2</name>
    <name evidence="10" type="ORF">SAMN02746019_00019790</name>
</gene>
<keyword evidence="11" id="KW-1185">Reference proteome</keyword>
<proteinExistence type="inferred from homology"/>
<dbReference type="PANTHER" id="PTHR34405:SF1">
    <property type="entry name" value="CRISPR-ASSOCIATED ENDORIBONUCLEASE CAS2"/>
    <property type="match status" value="1"/>
</dbReference>
<dbReference type="InterPro" id="IPR019199">
    <property type="entry name" value="Virulence_VapD/CRISPR_Cas2"/>
</dbReference>
<evidence type="ECO:0000256" key="6">
    <source>
        <dbReference type="ARBA" id="ARBA00022801"/>
    </source>
</evidence>
<name>A0A212RN18_9CHLR</name>